<feature type="transmembrane region" description="Helical" evidence="1">
    <location>
        <begin position="327"/>
        <end position="347"/>
    </location>
</feature>
<dbReference type="PANTHER" id="PTHR31303:SF1">
    <property type="entry name" value="CTP-DEPENDENT DIACYLGLYCEROL KINASE 1"/>
    <property type="match status" value="1"/>
</dbReference>
<name>A0A2T0RUP5_9RHOB</name>
<dbReference type="GO" id="GO:0004143">
    <property type="term" value="F:ATP-dependent diacylglycerol kinase activity"/>
    <property type="evidence" value="ECO:0007669"/>
    <property type="project" value="InterPro"/>
</dbReference>
<proteinExistence type="predicted"/>
<evidence type="ECO:0008006" key="4">
    <source>
        <dbReference type="Google" id="ProtNLM"/>
    </source>
</evidence>
<feature type="transmembrane region" description="Helical" evidence="1">
    <location>
        <begin position="359"/>
        <end position="377"/>
    </location>
</feature>
<feature type="transmembrane region" description="Helical" evidence="1">
    <location>
        <begin position="99"/>
        <end position="116"/>
    </location>
</feature>
<feature type="transmembrane region" description="Helical" evidence="1">
    <location>
        <begin position="419"/>
        <end position="437"/>
    </location>
</feature>
<feature type="transmembrane region" description="Helical" evidence="1">
    <location>
        <begin position="389"/>
        <end position="407"/>
    </location>
</feature>
<keyword evidence="3" id="KW-1185">Reference proteome</keyword>
<feature type="transmembrane region" description="Helical" evidence="1">
    <location>
        <begin position="184"/>
        <end position="202"/>
    </location>
</feature>
<reference evidence="2 3" key="1">
    <citation type="submission" date="2018-03" db="EMBL/GenBank/DDBJ databases">
        <title>Genomic Encyclopedia of Archaeal and Bacterial Type Strains, Phase II (KMG-II): from individual species to whole genera.</title>
        <authorList>
            <person name="Goeker M."/>
        </authorList>
    </citation>
    <scope>NUCLEOTIDE SEQUENCE [LARGE SCALE GENOMIC DNA]</scope>
    <source>
        <strain evidence="2 3">DSM 29328</strain>
    </source>
</reference>
<accession>A0A2T0RUP5</accession>
<gene>
    <name evidence="2" type="ORF">CLV78_10239</name>
</gene>
<evidence type="ECO:0000313" key="2">
    <source>
        <dbReference type="EMBL" id="PRY24867.1"/>
    </source>
</evidence>
<dbReference type="EMBL" id="PVTD01000002">
    <property type="protein sequence ID" value="PRY24867.1"/>
    <property type="molecule type" value="Genomic_DNA"/>
</dbReference>
<feature type="transmembrane region" description="Helical" evidence="1">
    <location>
        <begin position="156"/>
        <end position="178"/>
    </location>
</feature>
<feature type="transmembrane region" description="Helical" evidence="1">
    <location>
        <begin position="6"/>
        <end position="21"/>
    </location>
</feature>
<dbReference type="OrthoDB" id="8149352at2"/>
<protein>
    <recommendedName>
        <fullName evidence="4">Phytol kinase</fullName>
    </recommendedName>
</protein>
<dbReference type="Proteomes" id="UP000239480">
    <property type="component" value="Unassembled WGS sequence"/>
</dbReference>
<feature type="transmembrane region" description="Helical" evidence="1">
    <location>
        <begin position="41"/>
        <end position="57"/>
    </location>
</feature>
<feature type="transmembrane region" description="Helical" evidence="1">
    <location>
        <begin position="262"/>
        <end position="292"/>
    </location>
</feature>
<dbReference type="AlphaFoldDB" id="A0A2T0RUP5"/>
<keyword evidence="1" id="KW-0472">Membrane</keyword>
<keyword evidence="1" id="KW-0812">Transmembrane</keyword>
<keyword evidence="1" id="KW-1133">Transmembrane helix</keyword>
<feature type="transmembrane region" description="Helical" evidence="1">
    <location>
        <begin position="232"/>
        <end position="250"/>
    </location>
</feature>
<evidence type="ECO:0000256" key="1">
    <source>
        <dbReference type="SAM" id="Phobius"/>
    </source>
</evidence>
<sequence length="443" mass="47213">MAVLGPVVMAALSIAVLLWVMAQVRRNAEVNGWSAEVQRKIIHVATGLYAICLPILFAEDWPVYLLLGLTVVAMAAMRLPALRSSGASAALHSVDRQSYGDFLLAAAVALVFLLSHRDPLLYVLPLAVLTLGDAAAALAGSAYGKRFFAVEDGHKSLEGSAVLFLVTVILSMTCLLLLSEIPRVNVVILAFLIATFSTLVEADSWRGFDNLFLPLAVLIILREHATGSTMDLAILFTTYLCALVLFHAAARQFGMTNHVARVYLAAIFLLLSVTATQNVVFCVLMLLLHLVAERKAPSASAHPELDAVTTLAVLSFGWLAAGNATGFNALDAFGACLAGVCMGLAMLAMSGESVRLRMAVFLGLGLAMPPLWIWLMGFNPPEKHWIPRAGWIMAANVGLVGLATLSRPAAFGRHRMTRIGALAVLAPAFAYATYAATFEGGLP</sequence>
<evidence type="ECO:0000313" key="3">
    <source>
        <dbReference type="Proteomes" id="UP000239480"/>
    </source>
</evidence>
<feature type="transmembrane region" description="Helical" evidence="1">
    <location>
        <begin position="63"/>
        <end position="79"/>
    </location>
</feature>
<dbReference type="RefSeq" id="WP_106203816.1">
    <property type="nucleotide sequence ID" value="NZ_PVTD01000002.1"/>
</dbReference>
<organism evidence="2 3">
    <name type="scientific">Aliiruegeria haliotis</name>
    <dbReference type="NCBI Taxonomy" id="1280846"/>
    <lineage>
        <taxon>Bacteria</taxon>
        <taxon>Pseudomonadati</taxon>
        <taxon>Pseudomonadota</taxon>
        <taxon>Alphaproteobacteria</taxon>
        <taxon>Rhodobacterales</taxon>
        <taxon>Roseobacteraceae</taxon>
        <taxon>Aliiruegeria</taxon>
    </lineage>
</organism>
<dbReference type="PANTHER" id="PTHR31303">
    <property type="entry name" value="CTP-DEPENDENT DIACYLGLYCEROL KINASE 1"/>
    <property type="match status" value="1"/>
</dbReference>
<dbReference type="InterPro" id="IPR037997">
    <property type="entry name" value="Dgk1-like"/>
</dbReference>
<feature type="transmembrane region" description="Helical" evidence="1">
    <location>
        <begin position="122"/>
        <end position="144"/>
    </location>
</feature>
<comment type="caution">
    <text evidence="2">The sequence shown here is derived from an EMBL/GenBank/DDBJ whole genome shotgun (WGS) entry which is preliminary data.</text>
</comment>